<keyword evidence="1" id="KW-0175">Coiled coil</keyword>
<name>A0AAV7EAS9_ARIFI</name>
<dbReference type="PANTHER" id="PTHR46033:SF8">
    <property type="entry name" value="PROTEIN MAINTENANCE OF MERISTEMS-LIKE"/>
    <property type="match status" value="1"/>
</dbReference>
<dbReference type="Proteomes" id="UP000825729">
    <property type="component" value="Unassembled WGS sequence"/>
</dbReference>
<proteinExistence type="predicted"/>
<dbReference type="EMBL" id="JAINDJ010000006">
    <property type="protein sequence ID" value="KAG9444842.1"/>
    <property type="molecule type" value="Genomic_DNA"/>
</dbReference>
<evidence type="ECO:0000313" key="3">
    <source>
        <dbReference type="Proteomes" id="UP000825729"/>
    </source>
</evidence>
<keyword evidence="3" id="KW-1185">Reference proteome</keyword>
<evidence type="ECO:0008006" key="4">
    <source>
        <dbReference type="Google" id="ProtNLM"/>
    </source>
</evidence>
<feature type="coiled-coil region" evidence="1">
    <location>
        <begin position="279"/>
        <end position="306"/>
    </location>
</feature>
<organism evidence="2 3">
    <name type="scientific">Aristolochia fimbriata</name>
    <name type="common">White veined hardy Dutchman's pipe vine</name>
    <dbReference type="NCBI Taxonomy" id="158543"/>
    <lineage>
        <taxon>Eukaryota</taxon>
        <taxon>Viridiplantae</taxon>
        <taxon>Streptophyta</taxon>
        <taxon>Embryophyta</taxon>
        <taxon>Tracheophyta</taxon>
        <taxon>Spermatophyta</taxon>
        <taxon>Magnoliopsida</taxon>
        <taxon>Magnoliidae</taxon>
        <taxon>Piperales</taxon>
        <taxon>Aristolochiaceae</taxon>
        <taxon>Aristolochia</taxon>
    </lineage>
</organism>
<gene>
    <name evidence="2" type="ORF">H6P81_016182</name>
</gene>
<dbReference type="InterPro" id="IPR044824">
    <property type="entry name" value="MAIN-like"/>
</dbReference>
<dbReference type="AlphaFoldDB" id="A0AAV7EAS9"/>
<evidence type="ECO:0000256" key="1">
    <source>
        <dbReference type="SAM" id="Coils"/>
    </source>
</evidence>
<dbReference type="GO" id="GO:0010073">
    <property type="term" value="P:meristem maintenance"/>
    <property type="evidence" value="ECO:0007669"/>
    <property type="project" value="InterPro"/>
</dbReference>
<accession>A0AAV7EAS9</accession>
<comment type="caution">
    <text evidence="2">The sequence shown here is derived from an EMBL/GenBank/DDBJ whole genome shotgun (WGS) entry which is preliminary data.</text>
</comment>
<sequence>MATSAEKAETVVQSRSVPQKIKEIFDSVNVAPHYMEAIDRTPFGHLRHVKDITMERPLLHFIASNWDCTECGVKLNGRILPFRSVDVALVLGVNNHGTPVDIYHNPGPTQEYERLFGRCRVKVSWLIEAFKRLVGSGGKVKDVVRVFILMMFTGVLFPHANRGLKKHFLALVEDVDVLGSYAWARAIHRFMVDGLNSSVERLEISFFIANHYLAGCTLALVVWFKECVSTYTPIQRSVYPLLCRWVGKSFDRKCTVLATVAGSQDTFEERFIQMDAKHARAMAELEQQLQAEVEQMRSQCSAMMDQLNVATSGRSEGKVDGVTQSDDIEVGEKEGHERGDPMIVPQTVKKCPRKRKVCFKHDDEEYVMDVNDHVYRDS</sequence>
<protein>
    <recommendedName>
        <fullName evidence="4">Aminotransferase-like plant mobile domain-containing protein</fullName>
    </recommendedName>
</protein>
<dbReference type="PANTHER" id="PTHR46033">
    <property type="entry name" value="PROTEIN MAIN-LIKE 2"/>
    <property type="match status" value="1"/>
</dbReference>
<evidence type="ECO:0000313" key="2">
    <source>
        <dbReference type="EMBL" id="KAG9444842.1"/>
    </source>
</evidence>
<reference evidence="2 3" key="1">
    <citation type="submission" date="2021-07" db="EMBL/GenBank/DDBJ databases">
        <title>The Aristolochia fimbriata genome: insights into angiosperm evolution, floral development and chemical biosynthesis.</title>
        <authorList>
            <person name="Jiao Y."/>
        </authorList>
    </citation>
    <scope>NUCLEOTIDE SEQUENCE [LARGE SCALE GENOMIC DNA]</scope>
    <source>
        <strain evidence="2">IBCAS-2021</strain>
        <tissue evidence="2">Leaf</tissue>
    </source>
</reference>